<organism evidence="1 2">
    <name type="scientific">Popillia japonica</name>
    <name type="common">Japanese beetle</name>
    <dbReference type="NCBI Taxonomy" id="7064"/>
    <lineage>
        <taxon>Eukaryota</taxon>
        <taxon>Metazoa</taxon>
        <taxon>Ecdysozoa</taxon>
        <taxon>Arthropoda</taxon>
        <taxon>Hexapoda</taxon>
        <taxon>Insecta</taxon>
        <taxon>Pterygota</taxon>
        <taxon>Neoptera</taxon>
        <taxon>Endopterygota</taxon>
        <taxon>Coleoptera</taxon>
        <taxon>Polyphaga</taxon>
        <taxon>Scarabaeiformia</taxon>
        <taxon>Scarabaeidae</taxon>
        <taxon>Rutelinae</taxon>
        <taxon>Popillia</taxon>
    </lineage>
</organism>
<name>A0AAW1MK30_POPJA</name>
<proteinExistence type="predicted"/>
<accession>A0AAW1MK30</accession>
<dbReference type="EMBL" id="JASPKY010000041">
    <property type="protein sequence ID" value="KAK9746153.1"/>
    <property type="molecule type" value="Genomic_DNA"/>
</dbReference>
<dbReference type="Proteomes" id="UP001458880">
    <property type="component" value="Unassembled WGS sequence"/>
</dbReference>
<evidence type="ECO:0000313" key="1">
    <source>
        <dbReference type="EMBL" id="KAK9746153.1"/>
    </source>
</evidence>
<keyword evidence="2" id="KW-1185">Reference proteome</keyword>
<comment type="caution">
    <text evidence="1">The sequence shown here is derived from an EMBL/GenBank/DDBJ whole genome shotgun (WGS) entry which is preliminary data.</text>
</comment>
<protein>
    <submittedName>
        <fullName evidence="1">Uncharacterized protein</fullName>
    </submittedName>
</protein>
<sequence length="111" mass="12624">MQTTNDIERVETSVITIANDEAIIFNNSNEDYYNHDTNAKSKNTLDINELKTFNCSQENNSISLHERIVEQMIESSILNVPMPISPSNYEYSQSISDLPKCLMENNGGKFD</sequence>
<dbReference type="AlphaFoldDB" id="A0AAW1MK30"/>
<evidence type="ECO:0000313" key="2">
    <source>
        <dbReference type="Proteomes" id="UP001458880"/>
    </source>
</evidence>
<gene>
    <name evidence="1" type="ORF">QE152_g6332</name>
</gene>
<reference evidence="1 2" key="1">
    <citation type="journal article" date="2024" name="BMC Genomics">
        <title>De novo assembly and annotation of Popillia japonica's genome with initial clues to its potential as an invasive pest.</title>
        <authorList>
            <person name="Cucini C."/>
            <person name="Boschi S."/>
            <person name="Funari R."/>
            <person name="Cardaioli E."/>
            <person name="Iannotti N."/>
            <person name="Marturano G."/>
            <person name="Paoli F."/>
            <person name="Bruttini M."/>
            <person name="Carapelli A."/>
            <person name="Frati F."/>
            <person name="Nardi F."/>
        </authorList>
    </citation>
    <scope>NUCLEOTIDE SEQUENCE [LARGE SCALE GENOMIC DNA]</scope>
    <source>
        <strain evidence="1">DMR45628</strain>
    </source>
</reference>